<accession>A0A543NJ14</accession>
<dbReference type="AlphaFoldDB" id="A0A543NJ14"/>
<comment type="caution">
    <text evidence="2">The sequence shown here is derived from an EMBL/GenBank/DDBJ whole genome shotgun (WGS) entry which is preliminary data.</text>
</comment>
<dbReference type="Gene3D" id="3.40.50.1240">
    <property type="entry name" value="Phosphoglycerate mutase-like"/>
    <property type="match status" value="1"/>
</dbReference>
<organism evidence="2 3">
    <name type="scientific">Haloactinospora alba</name>
    <dbReference type="NCBI Taxonomy" id="405555"/>
    <lineage>
        <taxon>Bacteria</taxon>
        <taxon>Bacillati</taxon>
        <taxon>Actinomycetota</taxon>
        <taxon>Actinomycetes</taxon>
        <taxon>Streptosporangiales</taxon>
        <taxon>Nocardiopsidaceae</taxon>
        <taxon>Haloactinospora</taxon>
    </lineage>
</organism>
<name>A0A543NJ14_9ACTN</name>
<dbReference type="InterPro" id="IPR022492">
    <property type="entry name" value="Phosphomutase_MSMEG4193_put"/>
</dbReference>
<dbReference type="GO" id="GO:0005737">
    <property type="term" value="C:cytoplasm"/>
    <property type="evidence" value="ECO:0007669"/>
    <property type="project" value="TreeGrafter"/>
</dbReference>
<dbReference type="PANTHER" id="PTHR48100">
    <property type="entry name" value="BROAD-SPECIFICITY PHOSPHATASE YOR283W-RELATED"/>
    <property type="match status" value="1"/>
</dbReference>
<gene>
    <name evidence="2" type="ORF">FHX37_1756</name>
</gene>
<dbReference type="InterPro" id="IPR050275">
    <property type="entry name" value="PGM_Phosphatase"/>
</dbReference>
<dbReference type="EMBL" id="VFQC01000001">
    <property type="protein sequence ID" value="TQN31835.1"/>
    <property type="molecule type" value="Genomic_DNA"/>
</dbReference>
<dbReference type="GO" id="GO:0016791">
    <property type="term" value="F:phosphatase activity"/>
    <property type="evidence" value="ECO:0007669"/>
    <property type="project" value="TreeGrafter"/>
</dbReference>
<proteinExistence type="predicted"/>
<evidence type="ECO:0000313" key="2">
    <source>
        <dbReference type="EMBL" id="TQN31835.1"/>
    </source>
</evidence>
<dbReference type="SUPFAM" id="SSF53254">
    <property type="entry name" value="Phosphoglycerate mutase-like"/>
    <property type="match status" value="1"/>
</dbReference>
<dbReference type="Pfam" id="PF00300">
    <property type="entry name" value="His_Phos_1"/>
    <property type="match status" value="1"/>
</dbReference>
<dbReference type="Proteomes" id="UP000317422">
    <property type="component" value="Unassembled WGS sequence"/>
</dbReference>
<evidence type="ECO:0000256" key="1">
    <source>
        <dbReference type="SAM" id="MobiDB-lite"/>
    </source>
</evidence>
<reference evidence="2 3" key="1">
    <citation type="submission" date="2019-06" db="EMBL/GenBank/DDBJ databases">
        <title>Sequencing the genomes of 1000 actinobacteria strains.</title>
        <authorList>
            <person name="Klenk H.-P."/>
        </authorList>
    </citation>
    <scope>NUCLEOTIDE SEQUENCE [LARGE SCALE GENOMIC DNA]</scope>
    <source>
        <strain evidence="2 3">DSM 45015</strain>
    </source>
</reference>
<dbReference type="InterPro" id="IPR029033">
    <property type="entry name" value="His_PPase_superfam"/>
</dbReference>
<dbReference type="NCBIfam" id="TIGR03848">
    <property type="entry name" value="MSMEG_4193"/>
    <property type="match status" value="1"/>
</dbReference>
<dbReference type="InterPro" id="IPR013078">
    <property type="entry name" value="His_Pase_superF_clade-1"/>
</dbReference>
<protein>
    <submittedName>
        <fullName evidence="2">Putative phosphoglycerate mutase</fullName>
    </submittedName>
</protein>
<dbReference type="PANTHER" id="PTHR48100:SF2">
    <property type="entry name" value="CONSERVED PROTEIN"/>
    <property type="match status" value="1"/>
</dbReference>
<keyword evidence="3" id="KW-1185">Reference proteome</keyword>
<sequence length="239" mass="25015">MGESEPAVSLLLVRHGLTDTTGGTLTGRSPGVHLNEWGTAQAAGLAQRLSGLALDAVVSSPLERCRATAAAVAEVSGNEVLLEDGISECDYGDWTGREIRSLTAEPLWRVVQNHPSAARFPGGESLAEVSHRAVAAVREWNTWLLGRSHSPVYVMCSHGDVIKAIVADALGVHLDQFQRISIDPCSLTAIRYTATRPFVQRLNDVGATAAGLEPAESAGSGDAVVGGGSGGPQNEESLR</sequence>
<evidence type="ECO:0000313" key="3">
    <source>
        <dbReference type="Proteomes" id="UP000317422"/>
    </source>
</evidence>
<dbReference type="SMART" id="SM00855">
    <property type="entry name" value="PGAM"/>
    <property type="match status" value="1"/>
</dbReference>
<dbReference type="CDD" id="cd07067">
    <property type="entry name" value="HP_PGM_like"/>
    <property type="match status" value="1"/>
</dbReference>
<dbReference type="OrthoDB" id="4120859at2"/>
<feature type="region of interest" description="Disordered" evidence="1">
    <location>
        <begin position="213"/>
        <end position="239"/>
    </location>
</feature>
<dbReference type="RefSeq" id="WP_141923429.1">
    <property type="nucleotide sequence ID" value="NZ_VFQC01000001.1"/>
</dbReference>